<feature type="transmembrane region" description="Helical" evidence="8">
    <location>
        <begin position="14"/>
        <end position="30"/>
    </location>
</feature>
<keyword evidence="7" id="KW-0675">Receptor</keyword>
<keyword evidence="10" id="KW-1185">Reference proteome</keyword>
<dbReference type="GO" id="GO:0005886">
    <property type="term" value="C:plasma membrane"/>
    <property type="evidence" value="ECO:0007669"/>
    <property type="project" value="UniProtKB-SubCell"/>
</dbReference>
<dbReference type="HOGENOM" id="CLU_714386_0_0_1"/>
<sequence length="390" mass="44800">MAEAANIVLRRLELLWYYVFLVYGITISTRNKHQSYSRMKTCIFIIFLTTNVIPFGFVLHKIYRHGTSTSELVFNGAGILFHINILASSIVLYKRRVQISDFLDQLMKNLGERINLSELRNRLILDFTLVTLNPVMSLILFTIEVCNNNNNNNNISHTSKNAKPILNFDRDFTKYNNIKGLEILKYVHWCLVKKTYSGFSMIFFVYICQLMSKNFETLKYSIEKSLNSDVPITNKCLNNVYQKYNGLCKLTSKLSILFSPLLLFWSAGGLIIICLAVHMLKYMKETSYFIYGLYLLFSFREIFLLYMLYSKAANIHDEATATAVLISKLHVAKHGSPDHGAKISQILFLIQLQKQTVGVNVSGLYTITNSSMLSMLGTLLTYSIILYQTE</sequence>
<name>T1JNZ0_STRMM</name>
<dbReference type="EnsemblMetazoa" id="SMAR015569-RA">
    <property type="protein sequence ID" value="SMAR015569-PA"/>
    <property type="gene ID" value="SMAR015569"/>
</dbReference>
<evidence type="ECO:0000313" key="10">
    <source>
        <dbReference type="Proteomes" id="UP000014500"/>
    </source>
</evidence>
<evidence type="ECO:0008006" key="11">
    <source>
        <dbReference type="Google" id="ProtNLM"/>
    </source>
</evidence>
<dbReference type="GO" id="GO:0050916">
    <property type="term" value="P:sensory perception of sweet taste"/>
    <property type="evidence" value="ECO:0007669"/>
    <property type="project" value="UniProtKB-ARBA"/>
</dbReference>
<dbReference type="PhylomeDB" id="T1JNZ0"/>
<evidence type="ECO:0000313" key="9">
    <source>
        <dbReference type="EnsemblMetazoa" id="SMAR015569-PA"/>
    </source>
</evidence>
<organism evidence="9 10">
    <name type="scientific">Strigamia maritima</name>
    <name type="common">European centipede</name>
    <name type="synonym">Geophilus maritimus</name>
    <dbReference type="NCBI Taxonomy" id="126957"/>
    <lineage>
        <taxon>Eukaryota</taxon>
        <taxon>Metazoa</taxon>
        <taxon>Ecdysozoa</taxon>
        <taxon>Arthropoda</taxon>
        <taxon>Myriapoda</taxon>
        <taxon>Chilopoda</taxon>
        <taxon>Pleurostigmophora</taxon>
        <taxon>Geophilomorpha</taxon>
        <taxon>Linotaeniidae</taxon>
        <taxon>Strigamia</taxon>
    </lineage>
</organism>
<evidence type="ECO:0000256" key="3">
    <source>
        <dbReference type="ARBA" id="ARBA00022475"/>
    </source>
</evidence>
<feature type="transmembrane region" description="Helical" evidence="8">
    <location>
        <begin position="42"/>
        <end position="60"/>
    </location>
</feature>
<keyword evidence="5 8" id="KW-1133">Transmembrane helix</keyword>
<evidence type="ECO:0000256" key="5">
    <source>
        <dbReference type="ARBA" id="ARBA00022989"/>
    </source>
</evidence>
<reference evidence="10" key="1">
    <citation type="submission" date="2011-05" db="EMBL/GenBank/DDBJ databases">
        <authorList>
            <person name="Richards S.R."/>
            <person name="Qu J."/>
            <person name="Jiang H."/>
            <person name="Jhangiani S.N."/>
            <person name="Agravi P."/>
            <person name="Goodspeed R."/>
            <person name="Gross S."/>
            <person name="Mandapat C."/>
            <person name="Jackson L."/>
            <person name="Mathew T."/>
            <person name="Pu L."/>
            <person name="Thornton R."/>
            <person name="Saada N."/>
            <person name="Wilczek-Boney K.B."/>
            <person name="Lee S."/>
            <person name="Kovar C."/>
            <person name="Wu Y."/>
            <person name="Scherer S.E."/>
            <person name="Worley K.C."/>
            <person name="Muzny D.M."/>
            <person name="Gibbs R."/>
        </authorList>
    </citation>
    <scope>NUCLEOTIDE SEQUENCE</scope>
    <source>
        <strain evidence="10">Brora</strain>
    </source>
</reference>
<proteinExistence type="inferred from homology"/>
<keyword evidence="4 8" id="KW-0812">Transmembrane</keyword>
<evidence type="ECO:0000256" key="7">
    <source>
        <dbReference type="ARBA" id="ARBA00023170"/>
    </source>
</evidence>
<accession>T1JNZ0</accession>
<evidence type="ECO:0000256" key="4">
    <source>
        <dbReference type="ARBA" id="ARBA00022692"/>
    </source>
</evidence>
<comment type="similarity">
    <text evidence="2">Belongs to the insect chemoreceptor superfamily. Gustatory receptor (GR) family. Gr5a subfamily.</text>
</comment>
<dbReference type="EMBL" id="JH431167">
    <property type="status" value="NOT_ANNOTATED_CDS"/>
    <property type="molecule type" value="Genomic_DNA"/>
</dbReference>
<feature type="transmembrane region" description="Helical" evidence="8">
    <location>
        <begin position="257"/>
        <end position="277"/>
    </location>
</feature>
<feature type="transmembrane region" description="Helical" evidence="8">
    <location>
        <begin position="364"/>
        <end position="387"/>
    </location>
</feature>
<comment type="subcellular location">
    <subcellularLocation>
        <location evidence="1">Cell membrane</location>
        <topology evidence="1">Multi-pass membrane protein</topology>
    </subcellularLocation>
</comment>
<evidence type="ECO:0000256" key="2">
    <source>
        <dbReference type="ARBA" id="ARBA00005327"/>
    </source>
</evidence>
<reference evidence="9" key="2">
    <citation type="submission" date="2015-02" db="UniProtKB">
        <authorList>
            <consortium name="EnsemblMetazoa"/>
        </authorList>
    </citation>
    <scope>IDENTIFICATION</scope>
</reference>
<dbReference type="Proteomes" id="UP000014500">
    <property type="component" value="Unassembled WGS sequence"/>
</dbReference>
<feature type="transmembrane region" description="Helical" evidence="8">
    <location>
        <begin position="72"/>
        <end position="93"/>
    </location>
</feature>
<keyword evidence="3" id="KW-1003">Cell membrane</keyword>
<dbReference type="Pfam" id="PF06151">
    <property type="entry name" value="Trehalose_recp"/>
    <property type="match status" value="1"/>
</dbReference>
<feature type="transmembrane region" description="Helical" evidence="8">
    <location>
        <begin position="289"/>
        <end position="309"/>
    </location>
</feature>
<evidence type="ECO:0000256" key="1">
    <source>
        <dbReference type="ARBA" id="ARBA00004651"/>
    </source>
</evidence>
<protein>
    <recommendedName>
        <fullName evidence="11">Gustatory receptor</fullName>
    </recommendedName>
</protein>
<evidence type="ECO:0000256" key="6">
    <source>
        <dbReference type="ARBA" id="ARBA00023136"/>
    </source>
</evidence>
<dbReference type="PANTHER" id="PTHR21421:SF29">
    <property type="entry name" value="GUSTATORY RECEPTOR 5A FOR TREHALOSE-RELATED"/>
    <property type="match status" value="1"/>
</dbReference>
<feature type="transmembrane region" description="Helical" evidence="8">
    <location>
        <begin position="123"/>
        <end position="143"/>
    </location>
</feature>
<dbReference type="GO" id="GO:0008527">
    <property type="term" value="F:taste receptor activity"/>
    <property type="evidence" value="ECO:0007669"/>
    <property type="project" value="InterPro"/>
</dbReference>
<dbReference type="InterPro" id="IPR009318">
    <property type="entry name" value="Gustatory_rcpt"/>
</dbReference>
<keyword evidence="6 8" id="KW-0472">Membrane</keyword>
<dbReference type="AlphaFoldDB" id="T1JNZ0"/>
<evidence type="ECO:0000256" key="8">
    <source>
        <dbReference type="SAM" id="Phobius"/>
    </source>
</evidence>
<dbReference type="PANTHER" id="PTHR21421">
    <property type="entry name" value="GUSTATORY RECEPTOR"/>
    <property type="match status" value="1"/>
</dbReference>